<proteinExistence type="predicted"/>
<accession>A0A0V1DQP4</accession>
<organism evidence="1 2">
    <name type="scientific">Trichinella pseudospiralis</name>
    <name type="common">Parasitic roundworm</name>
    <dbReference type="NCBI Taxonomy" id="6337"/>
    <lineage>
        <taxon>Eukaryota</taxon>
        <taxon>Metazoa</taxon>
        <taxon>Ecdysozoa</taxon>
        <taxon>Nematoda</taxon>
        <taxon>Enoplea</taxon>
        <taxon>Dorylaimia</taxon>
        <taxon>Trichinellida</taxon>
        <taxon>Trichinellidae</taxon>
        <taxon>Trichinella</taxon>
    </lineage>
</organism>
<sequence>MHNCGKTADFAISLHKIVSKKLEVFLGKQSGNI</sequence>
<evidence type="ECO:0000313" key="1">
    <source>
        <dbReference type="EMBL" id="KRY63886.1"/>
    </source>
</evidence>
<gene>
    <name evidence="1" type="ORF">T4A_11519</name>
</gene>
<dbReference type="AlphaFoldDB" id="A0A0V1DQP4"/>
<evidence type="ECO:0000313" key="2">
    <source>
        <dbReference type="Proteomes" id="UP000054632"/>
    </source>
</evidence>
<dbReference type="EMBL" id="JYDR01000795">
    <property type="protein sequence ID" value="KRY63886.1"/>
    <property type="molecule type" value="Genomic_DNA"/>
</dbReference>
<protein>
    <submittedName>
        <fullName evidence="1">Uncharacterized protein</fullName>
    </submittedName>
</protein>
<comment type="caution">
    <text evidence="1">The sequence shown here is derived from an EMBL/GenBank/DDBJ whole genome shotgun (WGS) entry which is preliminary data.</text>
</comment>
<dbReference type="Proteomes" id="UP000054632">
    <property type="component" value="Unassembled WGS sequence"/>
</dbReference>
<reference evidence="1 2" key="1">
    <citation type="submission" date="2015-01" db="EMBL/GenBank/DDBJ databases">
        <title>Evolution of Trichinella species and genotypes.</title>
        <authorList>
            <person name="Korhonen P.K."/>
            <person name="Edoardo P."/>
            <person name="Giuseppe L.R."/>
            <person name="Gasser R.B."/>
        </authorList>
    </citation>
    <scope>NUCLEOTIDE SEQUENCE [LARGE SCALE GENOMIC DNA]</scope>
    <source>
        <strain evidence="1">ISS13</strain>
    </source>
</reference>
<name>A0A0V1DQP4_TRIPS</name>